<dbReference type="EC" id="3.2.1.28" evidence="4"/>
<dbReference type="PRINTS" id="PR00744">
    <property type="entry name" value="GLHYDRLASE37"/>
</dbReference>
<protein>
    <recommendedName>
        <fullName evidence="4">Trehalase</fullName>
        <ecNumber evidence="4">3.2.1.28</ecNumber>
    </recommendedName>
    <alternativeName>
        <fullName evidence="4">Alpha-trehalose glucohydrolase</fullName>
    </alternativeName>
</protein>
<evidence type="ECO:0000256" key="2">
    <source>
        <dbReference type="ARBA" id="ARBA00022801"/>
    </source>
</evidence>
<feature type="signal peptide" evidence="6">
    <location>
        <begin position="1"/>
        <end position="24"/>
    </location>
</feature>
<keyword evidence="2 4" id="KW-0378">Hydrolase</keyword>
<reference evidence="7 8" key="1">
    <citation type="journal article" date="2018" name="Sci. Rep.">
        <title>Comparative genomics provides insights into the lifestyle and reveals functional heterogeneity of dark septate endophytic fungi.</title>
        <authorList>
            <person name="Knapp D.G."/>
            <person name="Nemeth J.B."/>
            <person name="Barry K."/>
            <person name="Hainaut M."/>
            <person name="Henrissat B."/>
            <person name="Johnson J."/>
            <person name="Kuo A."/>
            <person name="Lim J.H.P."/>
            <person name="Lipzen A."/>
            <person name="Nolan M."/>
            <person name="Ohm R.A."/>
            <person name="Tamas L."/>
            <person name="Grigoriev I.V."/>
            <person name="Spatafora J.W."/>
            <person name="Nagy L.G."/>
            <person name="Kovacs G.M."/>
        </authorList>
    </citation>
    <scope>NUCLEOTIDE SEQUENCE [LARGE SCALE GENOMIC DNA]</scope>
    <source>
        <strain evidence="7 8">DSE2036</strain>
    </source>
</reference>
<accession>A0A2V1DJJ8</accession>
<evidence type="ECO:0000313" key="7">
    <source>
        <dbReference type="EMBL" id="PVH98105.1"/>
    </source>
</evidence>
<evidence type="ECO:0000256" key="3">
    <source>
        <dbReference type="ARBA" id="ARBA00023295"/>
    </source>
</evidence>
<dbReference type="InterPro" id="IPR008928">
    <property type="entry name" value="6-hairpin_glycosidase_sf"/>
</dbReference>
<evidence type="ECO:0000256" key="6">
    <source>
        <dbReference type="SAM" id="SignalP"/>
    </source>
</evidence>
<name>A0A2V1DJJ8_9PLEO</name>
<evidence type="ECO:0000256" key="4">
    <source>
        <dbReference type="RuleBase" id="RU361180"/>
    </source>
</evidence>
<keyword evidence="3 4" id="KW-0326">Glycosidase</keyword>
<organism evidence="7 8">
    <name type="scientific">Periconia macrospinosa</name>
    <dbReference type="NCBI Taxonomy" id="97972"/>
    <lineage>
        <taxon>Eukaryota</taxon>
        <taxon>Fungi</taxon>
        <taxon>Dikarya</taxon>
        <taxon>Ascomycota</taxon>
        <taxon>Pezizomycotina</taxon>
        <taxon>Dothideomycetes</taxon>
        <taxon>Pleosporomycetidae</taxon>
        <taxon>Pleosporales</taxon>
        <taxon>Massarineae</taxon>
        <taxon>Periconiaceae</taxon>
        <taxon>Periconia</taxon>
    </lineage>
</organism>
<comment type="catalytic activity">
    <reaction evidence="4">
        <text>alpha,alpha-trehalose + H2O = alpha-D-glucose + beta-D-glucose</text>
        <dbReference type="Rhea" id="RHEA:32675"/>
        <dbReference type="ChEBI" id="CHEBI:15377"/>
        <dbReference type="ChEBI" id="CHEBI:15903"/>
        <dbReference type="ChEBI" id="CHEBI:16551"/>
        <dbReference type="ChEBI" id="CHEBI:17925"/>
        <dbReference type="EC" id="3.2.1.28"/>
    </reaction>
</comment>
<keyword evidence="8" id="KW-1185">Reference proteome</keyword>
<sequence>MRVSMDSWATAAVAGLLSVPLASALYQNGSVIAPCDSPIYCYGDLLREIELARPFADSKTFVDLPTTRPLNEVLDAFSKLEKPIKNNTALHDFLSEYFGQAGSELQAVPTNQLDTQPDFLDAVNSSEVSAFVSQVIDIWPELTRRYVGAGNCTDCVDSFIPINRTFVVAGGRFREPYYWDSFWIIEGLLRTKGSFTQIAENIIENFLDLVEEFGFVPNGARRYYLNRSQPPLLTQMVKIYVEYTQNYTLLERALPLLEKEYDFWGKNRTVTLERAGRNYTLNNYEVSNTQPRPESYYEDYVTANNQSYYNEEGKIFNATVSLNETERATLYSNLASGAESGWDYSSRWLANPNDAVSDTFFPLRSLNTINTIPVDLNSILYANEITLASFHQRTGNFSAAKSWADRAAARSAAMTALLWDEEHYSYFDYNLTSGAKNIYYTTDNTTVRDDLTGAPTGSQVIFNPAQFYPFWTGAAPASIKNDPSSIRRVYTRVAELLENRDGAIAASNLRTGQQWDEPNVWPPLEYIIIEGLRNVPVASSSSSSSSTSPSSLSADPNNQTTTTTTDDYIWTQSLALSLAQRYLDSTYCTWQATASKASNSTSSSSSSSSKNATQGIMFEKYSDVSTDAAGGGGEYAVVEGFGWTNGVLIWAADVFGDGLVTPSCREASGGGDKRRKRSAVEVDAWDRVWVKGFRT</sequence>
<dbReference type="Proteomes" id="UP000244855">
    <property type="component" value="Unassembled WGS sequence"/>
</dbReference>
<dbReference type="GO" id="GO:0005993">
    <property type="term" value="P:trehalose catabolic process"/>
    <property type="evidence" value="ECO:0007669"/>
    <property type="project" value="TreeGrafter"/>
</dbReference>
<feature type="compositionally biased region" description="Low complexity" evidence="5">
    <location>
        <begin position="539"/>
        <end position="553"/>
    </location>
</feature>
<gene>
    <name evidence="7" type="ORF">DM02DRAFT_531815</name>
</gene>
<dbReference type="PANTHER" id="PTHR23403:SF1">
    <property type="entry name" value="TREHALASE"/>
    <property type="match status" value="1"/>
</dbReference>
<proteinExistence type="inferred from homology"/>
<dbReference type="Pfam" id="PF01204">
    <property type="entry name" value="Trehalase"/>
    <property type="match status" value="2"/>
</dbReference>
<dbReference type="InterPro" id="IPR018232">
    <property type="entry name" value="Glyco_hydro_37_CS"/>
</dbReference>
<dbReference type="OrthoDB" id="3542292at2759"/>
<dbReference type="EMBL" id="KZ805421">
    <property type="protein sequence ID" value="PVH98105.1"/>
    <property type="molecule type" value="Genomic_DNA"/>
</dbReference>
<feature type="chain" id="PRO_5016152104" description="Trehalase" evidence="6">
    <location>
        <begin position="25"/>
        <end position="695"/>
    </location>
</feature>
<evidence type="ECO:0000313" key="8">
    <source>
        <dbReference type="Proteomes" id="UP000244855"/>
    </source>
</evidence>
<dbReference type="AlphaFoldDB" id="A0A2V1DJJ8"/>
<keyword evidence="6" id="KW-0732">Signal</keyword>
<dbReference type="SUPFAM" id="SSF48208">
    <property type="entry name" value="Six-hairpin glycosidases"/>
    <property type="match status" value="1"/>
</dbReference>
<dbReference type="Gene3D" id="1.50.10.10">
    <property type="match status" value="1"/>
</dbReference>
<dbReference type="PROSITE" id="PS00928">
    <property type="entry name" value="TREHALASE_2"/>
    <property type="match status" value="1"/>
</dbReference>
<dbReference type="InterPro" id="IPR001661">
    <property type="entry name" value="Glyco_hydro_37"/>
</dbReference>
<evidence type="ECO:0000256" key="5">
    <source>
        <dbReference type="SAM" id="MobiDB-lite"/>
    </source>
</evidence>
<dbReference type="STRING" id="97972.A0A2V1DJJ8"/>
<dbReference type="PANTHER" id="PTHR23403">
    <property type="entry name" value="TREHALASE"/>
    <property type="match status" value="1"/>
</dbReference>
<evidence type="ECO:0000256" key="1">
    <source>
        <dbReference type="ARBA" id="ARBA00005615"/>
    </source>
</evidence>
<dbReference type="GO" id="GO:0004555">
    <property type="term" value="F:alpha,alpha-trehalase activity"/>
    <property type="evidence" value="ECO:0007669"/>
    <property type="project" value="UniProtKB-EC"/>
</dbReference>
<comment type="similarity">
    <text evidence="1 4">Belongs to the glycosyl hydrolase 37 family.</text>
</comment>
<feature type="region of interest" description="Disordered" evidence="5">
    <location>
        <begin position="538"/>
        <end position="564"/>
    </location>
</feature>
<dbReference type="InterPro" id="IPR012341">
    <property type="entry name" value="6hp_glycosidase-like_sf"/>
</dbReference>